<comment type="caution">
    <text evidence="2">The sequence shown here is derived from an EMBL/GenBank/DDBJ whole genome shotgun (WGS) entry which is preliminary data.</text>
</comment>
<name>A0A401ZIJ7_9CHLR</name>
<accession>A0A401ZIJ7</accession>
<organism evidence="2 3">
    <name type="scientific">Dictyobacter aurantiacus</name>
    <dbReference type="NCBI Taxonomy" id="1936993"/>
    <lineage>
        <taxon>Bacteria</taxon>
        <taxon>Bacillati</taxon>
        <taxon>Chloroflexota</taxon>
        <taxon>Ktedonobacteria</taxon>
        <taxon>Ktedonobacterales</taxon>
        <taxon>Dictyobacteraceae</taxon>
        <taxon>Dictyobacter</taxon>
    </lineage>
</organism>
<protein>
    <submittedName>
        <fullName evidence="2">TIGR00299 family protein</fullName>
    </submittedName>
</protein>
<keyword evidence="3" id="KW-1185">Reference proteome</keyword>
<evidence type="ECO:0000313" key="2">
    <source>
        <dbReference type="EMBL" id="GCE06654.1"/>
    </source>
</evidence>
<evidence type="ECO:0000256" key="1">
    <source>
        <dbReference type="ARBA" id="ARBA00022596"/>
    </source>
</evidence>
<dbReference type="RefSeq" id="WP_126597582.1">
    <property type="nucleotide sequence ID" value="NZ_BIFQ01000001.1"/>
</dbReference>
<dbReference type="Gene3D" id="3.10.20.300">
    <property type="entry name" value="mk0293 like domain"/>
    <property type="match status" value="1"/>
</dbReference>
<dbReference type="PANTHER" id="PTHR36566">
    <property type="entry name" value="NICKEL INSERTION PROTEIN-RELATED"/>
    <property type="match status" value="1"/>
</dbReference>
<reference evidence="3" key="1">
    <citation type="submission" date="2018-12" db="EMBL/GenBank/DDBJ databases">
        <title>Tengunoibacter tsumagoiensis gen. nov., sp. nov., Dictyobacter kobayashii sp. nov., D. alpinus sp. nov., and D. joshuensis sp. nov. and description of Dictyobacteraceae fam. nov. within the order Ktedonobacterales isolated from Tengu-no-mugimeshi.</title>
        <authorList>
            <person name="Wang C.M."/>
            <person name="Zheng Y."/>
            <person name="Sakai Y."/>
            <person name="Toyoda A."/>
            <person name="Minakuchi Y."/>
            <person name="Abe K."/>
            <person name="Yokota A."/>
            <person name="Yabe S."/>
        </authorList>
    </citation>
    <scope>NUCLEOTIDE SEQUENCE [LARGE SCALE GENOMIC DNA]</scope>
    <source>
        <strain evidence="3">S-27</strain>
    </source>
</reference>
<sequence length="401" mass="43287">MDTIAYIDCSMGVSGDLLLSALVDAGLPLASLREALARMFPDAEAYQIESVKAQGQGTRIFIKSGESEARYSLSEWEGRLQADHLRDEVLTCLRGLVEAEATVSAVPIESIRVPSSTLYEMLAVLAGLRELAPGGVFASPLPLTSGVVEKEQQFVPVLSPVTLEVLRRSPALWQSSVLPEELVTPIAAAVLAIHARFDPPTMSIERTAYGLGAAGRNWPGALRMCFGQPASTGGESATSGAVTGQPADSDWVAVIETHLDTMTGELLGGLMERLFSAGALDVTYTPIQMKKNRPATLLTVMCAPELGEPLALLLLRETTTLGVRIQHIRRLKAQRAQVRIDTELGPMLVKVKRLGGELIQAAPEYEECQRVAKAHNIPLSAAYEVARSAIKRVIIDRERKE</sequence>
<dbReference type="PANTHER" id="PTHR36566:SF1">
    <property type="entry name" value="PYRIDINIUM-3,5-BISTHIOCARBOXYLIC ACID MONONUCLEOTIDE NICKEL INSERTION PROTEIN"/>
    <property type="match status" value="1"/>
</dbReference>
<dbReference type="Gene3D" id="3.30.70.1380">
    <property type="entry name" value="Transcriptional regulatory protein pf0864 domain like"/>
    <property type="match status" value="1"/>
</dbReference>
<proteinExistence type="predicted"/>
<dbReference type="Pfam" id="PF01969">
    <property type="entry name" value="Ni_insertion"/>
    <property type="match status" value="1"/>
</dbReference>
<gene>
    <name evidence="2" type="ORF">KDAU_39830</name>
</gene>
<evidence type="ECO:0000313" key="3">
    <source>
        <dbReference type="Proteomes" id="UP000287224"/>
    </source>
</evidence>
<dbReference type="Proteomes" id="UP000287224">
    <property type="component" value="Unassembled WGS sequence"/>
</dbReference>
<dbReference type="EMBL" id="BIFQ01000001">
    <property type="protein sequence ID" value="GCE06654.1"/>
    <property type="molecule type" value="Genomic_DNA"/>
</dbReference>
<dbReference type="AlphaFoldDB" id="A0A401ZIJ7"/>
<dbReference type="OrthoDB" id="9765625at2"/>
<dbReference type="InterPro" id="IPR002822">
    <property type="entry name" value="Ni_insertion"/>
</dbReference>
<keyword evidence="1" id="KW-0533">Nickel</keyword>